<evidence type="ECO:0000256" key="6">
    <source>
        <dbReference type="ARBA" id="ARBA00022741"/>
    </source>
</evidence>
<evidence type="ECO:0000256" key="1">
    <source>
        <dbReference type="ARBA" id="ARBA00004496"/>
    </source>
</evidence>
<dbReference type="PANTHER" id="PTHR23155:SF1152">
    <property type="entry name" value="AAA+ ATPASE DOMAIN-CONTAINING PROTEIN"/>
    <property type="match status" value="1"/>
</dbReference>
<evidence type="ECO:0000256" key="5">
    <source>
        <dbReference type="ARBA" id="ARBA00022737"/>
    </source>
</evidence>
<organism evidence="11 12">
    <name type="scientific">Buddleja alternifolia</name>
    <dbReference type="NCBI Taxonomy" id="168488"/>
    <lineage>
        <taxon>Eukaryota</taxon>
        <taxon>Viridiplantae</taxon>
        <taxon>Streptophyta</taxon>
        <taxon>Embryophyta</taxon>
        <taxon>Tracheophyta</taxon>
        <taxon>Spermatophyta</taxon>
        <taxon>Magnoliopsida</taxon>
        <taxon>eudicotyledons</taxon>
        <taxon>Gunneridae</taxon>
        <taxon>Pentapetalae</taxon>
        <taxon>asterids</taxon>
        <taxon>lamiids</taxon>
        <taxon>Lamiales</taxon>
        <taxon>Scrophulariaceae</taxon>
        <taxon>Buddlejeae</taxon>
        <taxon>Buddleja</taxon>
    </lineage>
</organism>
<evidence type="ECO:0000256" key="4">
    <source>
        <dbReference type="ARBA" id="ARBA00022614"/>
    </source>
</evidence>
<keyword evidence="3" id="KW-0963">Cytoplasm</keyword>
<feature type="domain" description="Disease resistance protein winged helix" evidence="10">
    <location>
        <begin position="341"/>
        <end position="393"/>
    </location>
</feature>
<dbReference type="InterPro" id="IPR058922">
    <property type="entry name" value="WHD_DRP"/>
</dbReference>
<keyword evidence="12" id="KW-1185">Reference proteome</keyword>
<dbReference type="Pfam" id="PF00931">
    <property type="entry name" value="NB-ARC"/>
    <property type="match status" value="2"/>
</dbReference>
<evidence type="ECO:0000256" key="3">
    <source>
        <dbReference type="ARBA" id="ARBA00022490"/>
    </source>
</evidence>
<evidence type="ECO:0000313" key="11">
    <source>
        <dbReference type="EMBL" id="KAG8378821.1"/>
    </source>
</evidence>
<evidence type="ECO:0000259" key="9">
    <source>
        <dbReference type="Pfam" id="PF00931"/>
    </source>
</evidence>
<feature type="domain" description="NB-ARC" evidence="9">
    <location>
        <begin position="235"/>
        <end position="281"/>
    </location>
</feature>
<dbReference type="PANTHER" id="PTHR23155">
    <property type="entry name" value="DISEASE RESISTANCE PROTEIN RP"/>
    <property type="match status" value="1"/>
</dbReference>
<dbReference type="GO" id="GO:0043531">
    <property type="term" value="F:ADP binding"/>
    <property type="evidence" value="ECO:0007669"/>
    <property type="project" value="InterPro"/>
</dbReference>
<sequence>MAVSAYASVLSLLHVLDQAQHPFRRRLLLDMKQIETLQEKVLFLQEFLEVHSYGESDQIEDLVRQIAEVSYEAQFNIESHVVDQLCEEHEKNDMGLSLLFSEDTTDDHVADQLHGGSESTTGIGLSSLCQDLDKVIKKIDSIKEELLTMVKEGKTVQEQRPIVSARAGSSTLSSIGNNTQVVGFNEHLVRIMEELTSHQPNLHIIPITGMGGIGKTTLTRLAFENESVVEHFDGNGSRIIVTTRLSDVAISLGSRTPYLMNFLDEDKSWNLFCEKAFAEQSCPPELEETGKKIAKSCKGLPLVIVVIGGFLAKSNMTRDYWELVAENVNLYANSENDEHFFPEDHEVQVSILIKLWIAEGFLKPLRTKNLEEVADEYLEDLIDRNLVLIHERGRTGKI</sequence>
<comment type="caution">
    <text evidence="11">The sequence shown here is derived from an EMBL/GenBank/DDBJ whole genome shotgun (WGS) entry which is preliminary data.</text>
</comment>
<dbReference type="Gene3D" id="1.10.10.10">
    <property type="entry name" value="Winged helix-like DNA-binding domain superfamily/Winged helix DNA-binding domain"/>
    <property type="match status" value="1"/>
</dbReference>
<dbReference type="Pfam" id="PF23559">
    <property type="entry name" value="WHD_DRP"/>
    <property type="match status" value="1"/>
</dbReference>
<evidence type="ECO:0000313" key="12">
    <source>
        <dbReference type="Proteomes" id="UP000826271"/>
    </source>
</evidence>
<evidence type="ECO:0000256" key="8">
    <source>
        <dbReference type="ARBA" id="ARBA00022840"/>
    </source>
</evidence>
<dbReference type="GO" id="GO:0098542">
    <property type="term" value="P:defense response to other organism"/>
    <property type="evidence" value="ECO:0007669"/>
    <property type="project" value="TreeGrafter"/>
</dbReference>
<dbReference type="GO" id="GO:0005737">
    <property type="term" value="C:cytoplasm"/>
    <property type="evidence" value="ECO:0007669"/>
    <property type="project" value="UniProtKB-SubCell"/>
</dbReference>
<comment type="similarity">
    <text evidence="2">Belongs to the disease resistance NB-LRR family.</text>
</comment>
<dbReference type="Gene3D" id="3.40.50.300">
    <property type="entry name" value="P-loop containing nucleotide triphosphate hydrolases"/>
    <property type="match status" value="1"/>
</dbReference>
<accession>A0AAV6X6S4</accession>
<protein>
    <recommendedName>
        <fullName evidence="13">NB-ARC domain-containing protein</fullName>
    </recommendedName>
</protein>
<dbReference type="InterPro" id="IPR036388">
    <property type="entry name" value="WH-like_DNA-bd_sf"/>
</dbReference>
<dbReference type="EMBL" id="WHWC01000007">
    <property type="protein sequence ID" value="KAG8378821.1"/>
    <property type="molecule type" value="Genomic_DNA"/>
</dbReference>
<dbReference type="Gene3D" id="1.10.8.430">
    <property type="entry name" value="Helical domain of apoptotic protease-activating factors"/>
    <property type="match status" value="1"/>
</dbReference>
<keyword evidence="8" id="KW-0067">ATP-binding</keyword>
<evidence type="ECO:0000256" key="7">
    <source>
        <dbReference type="ARBA" id="ARBA00022821"/>
    </source>
</evidence>
<dbReference type="Proteomes" id="UP000826271">
    <property type="component" value="Unassembled WGS sequence"/>
</dbReference>
<dbReference type="InterPro" id="IPR042197">
    <property type="entry name" value="Apaf_helical"/>
</dbReference>
<feature type="domain" description="NB-ARC" evidence="9">
    <location>
        <begin position="186"/>
        <end position="234"/>
    </location>
</feature>
<evidence type="ECO:0000259" key="10">
    <source>
        <dbReference type="Pfam" id="PF23559"/>
    </source>
</evidence>
<comment type="subcellular location">
    <subcellularLocation>
        <location evidence="1">Cytoplasm</location>
    </subcellularLocation>
</comment>
<keyword evidence="4" id="KW-0433">Leucine-rich repeat</keyword>
<reference evidence="11" key="1">
    <citation type="submission" date="2019-10" db="EMBL/GenBank/DDBJ databases">
        <authorList>
            <person name="Zhang R."/>
            <person name="Pan Y."/>
            <person name="Wang J."/>
            <person name="Ma R."/>
            <person name="Yu S."/>
        </authorList>
    </citation>
    <scope>NUCLEOTIDE SEQUENCE</scope>
    <source>
        <strain evidence="11">LA-IB0</strain>
        <tissue evidence="11">Leaf</tissue>
    </source>
</reference>
<dbReference type="Gene3D" id="1.20.5.4130">
    <property type="match status" value="1"/>
</dbReference>
<dbReference type="InterPro" id="IPR044974">
    <property type="entry name" value="Disease_R_plants"/>
</dbReference>
<proteinExistence type="inferred from homology"/>
<dbReference type="InterPro" id="IPR002182">
    <property type="entry name" value="NB-ARC"/>
</dbReference>
<keyword evidence="5" id="KW-0677">Repeat</keyword>
<dbReference type="InterPro" id="IPR027417">
    <property type="entry name" value="P-loop_NTPase"/>
</dbReference>
<dbReference type="SUPFAM" id="SSF52540">
    <property type="entry name" value="P-loop containing nucleoside triphosphate hydrolases"/>
    <property type="match status" value="1"/>
</dbReference>
<keyword evidence="6" id="KW-0547">Nucleotide-binding</keyword>
<evidence type="ECO:0008006" key="13">
    <source>
        <dbReference type="Google" id="ProtNLM"/>
    </source>
</evidence>
<keyword evidence="7" id="KW-0611">Plant defense</keyword>
<dbReference type="AlphaFoldDB" id="A0AAV6X6S4"/>
<name>A0AAV6X6S4_9LAMI</name>
<gene>
    <name evidence="11" type="ORF">BUALT_Bualt07G0024700</name>
</gene>
<evidence type="ECO:0000256" key="2">
    <source>
        <dbReference type="ARBA" id="ARBA00008894"/>
    </source>
</evidence>